<proteinExistence type="predicted"/>
<dbReference type="Proteomes" id="UP000037510">
    <property type="component" value="Unassembled WGS sequence"/>
</dbReference>
<dbReference type="AlphaFoldDB" id="A0A0L7L0E5"/>
<sequence>MYQTEKEIETLKSDVEQLKVAAPSLTTTGTVQNIMTEIKEREDRSKNIIIIGIPEPTSENTDDRRQVDKTEVLKITKTVNAECPEPVNIFRLGKYNSDKRRPIKVCFNSQVPVMSILRNRNNMKSDTIKLYSDQTLQQQAYMRNLKEELKQRVNDGDKSLCIKYIKGTPKITSLPPKN</sequence>
<dbReference type="EMBL" id="JTDY01003879">
    <property type="protein sequence ID" value="KOB68885.1"/>
    <property type="molecule type" value="Genomic_DNA"/>
</dbReference>
<gene>
    <name evidence="1" type="ORF">OBRU01_17663</name>
</gene>
<organism evidence="1 2">
    <name type="scientific">Operophtera brumata</name>
    <name type="common">Winter moth</name>
    <name type="synonym">Phalaena brumata</name>
    <dbReference type="NCBI Taxonomy" id="104452"/>
    <lineage>
        <taxon>Eukaryota</taxon>
        <taxon>Metazoa</taxon>
        <taxon>Ecdysozoa</taxon>
        <taxon>Arthropoda</taxon>
        <taxon>Hexapoda</taxon>
        <taxon>Insecta</taxon>
        <taxon>Pterygota</taxon>
        <taxon>Neoptera</taxon>
        <taxon>Endopterygota</taxon>
        <taxon>Lepidoptera</taxon>
        <taxon>Glossata</taxon>
        <taxon>Ditrysia</taxon>
        <taxon>Geometroidea</taxon>
        <taxon>Geometridae</taxon>
        <taxon>Larentiinae</taxon>
        <taxon>Operophtera</taxon>
    </lineage>
</organism>
<comment type="caution">
    <text evidence="1">The sequence shown here is derived from an EMBL/GenBank/DDBJ whole genome shotgun (WGS) entry which is preliminary data.</text>
</comment>
<keyword evidence="2" id="KW-1185">Reference proteome</keyword>
<dbReference type="PANTHER" id="PTHR37445:SF3">
    <property type="entry name" value="ZINC FINGER PHD-TYPE DOMAIN-CONTAINING PROTEIN"/>
    <property type="match status" value="1"/>
</dbReference>
<evidence type="ECO:0008006" key="3">
    <source>
        <dbReference type="Google" id="ProtNLM"/>
    </source>
</evidence>
<dbReference type="PANTHER" id="PTHR37445">
    <property type="entry name" value="PROTEIN CBG24663"/>
    <property type="match status" value="1"/>
</dbReference>
<reference evidence="1 2" key="1">
    <citation type="journal article" date="2015" name="Genome Biol. Evol.">
        <title>The genome of winter moth (Operophtera brumata) provides a genomic perspective on sexual dimorphism and phenology.</title>
        <authorList>
            <person name="Derks M.F."/>
            <person name="Smit S."/>
            <person name="Salis L."/>
            <person name="Schijlen E."/>
            <person name="Bossers A."/>
            <person name="Mateman C."/>
            <person name="Pijl A.S."/>
            <person name="de Ridder D."/>
            <person name="Groenen M.A."/>
            <person name="Visser M.E."/>
            <person name="Megens H.J."/>
        </authorList>
    </citation>
    <scope>NUCLEOTIDE SEQUENCE [LARGE SCALE GENOMIC DNA]</scope>
    <source>
        <strain evidence="1">WM2013NL</strain>
        <tissue evidence="1">Head and thorax</tissue>
    </source>
</reference>
<evidence type="ECO:0000313" key="1">
    <source>
        <dbReference type="EMBL" id="KOB68885.1"/>
    </source>
</evidence>
<evidence type="ECO:0000313" key="2">
    <source>
        <dbReference type="Proteomes" id="UP000037510"/>
    </source>
</evidence>
<protein>
    <recommendedName>
        <fullName evidence="3">Endonuclease-reverse transcriptase</fullName>
    </recommendedName>
</protein>
<accession>A0A0L7L0E5</accession>
<name>A0A0L7L0E5_OPEBR</name>